<organism evidence="10 11">
    <name type="scientific">uncultured phage_MedDCM-OCT-S28-C10</name>
    <dbReference type="NCBI Taxonomy" id="2741077"/>
    <lineage>
        <taxon>Viruses</taxon>
        <taxon>Duplodnaviria</taxon>
        <taxon>Heunggongvirae</taxon>
        <taxon>Uroviricota</taxon>
        <taxon>Caudoviricetes</taxon>
        <taxon>Autographivirales</taxon>
        <taxon>Votkovvirus</taxon>
        <taxon>Votkovvirus S28C10</taxon>
    </lineage>
</organism>
<dbReference type="KEGG" id="vg:55412582"/>
<keyword evidence="8" id="KW-1179">Viral genome integration</keyword>
<sequence>MSFRIRNKGYQLDIHHNEKRYRTQILGDKHDAAMAEAYAKKELKLGTPWNEIENQLHISRHDVSIGAIYSKVKTSYTDRHGQQTCYNVVQQVGPNMKIGDVDEERIDSLIEKWRSSGNSNGTCNRKLAALSKLFTYAIKRKILKSKPQIEWLKEGAGKTRYMKPEEETLFCNILKSGGHDDLADMIVVACDTGFRKSELKRIDLKLDLNGNRLTCQATKNDTIRTVTLTKRSLAILERRGNRPFINMSDELMRSAWNYGKIKAGLEYDKQFTFHCTRHTCASRLVQSGIPILVVQQWLGHKTIKMTLRYSHLAPQNFEEAKNVLEKVTVTEPVTV</sequence>
<dbReference type="InterPro" id="IPR010998">
    <property type="entry name" value="Integrase_recombinase_N"/>
</dbReference>
<evidence type="ECO:0000256" key="2">
    <source>
        <dbReference type="ARBA" id="ARBA00016082"/>
    </source>
</evidence>
<dbReference type="InterPro" id="IPR011010">
    <property type="entry name" value="DNA_brk_join_enz"/>
</dbReference>
<dbReference type="RefSeq" id="YP_009778137.1">
    <property type="nucleotide sequence ID" value="NC_047711.1"/>
</dbReference>
<dbReference type="Proteomes" id="UP000505345">
    <property type="component" value="Segment"/>
</dbReference>
<dbReference type="Gene3D" id="1.10.443.10">
    <property type="entry name" value="Intergrase catalytic core"/>
    <property type="match status" value="1"/>
</dbReference>
<keyword evidence="5" id="KW-0229">DNA integration</keyword>
<evidence type="ECO:0000256" key="4">
    <source>
        <dbReference type="ARBA" id="ARBA00022801"/>
    </source>
</evidence>
<dbReference type="GO" id="GO:0044826">
    <property type="term" value="P:viral genome integration into host DNA"/>
    <property type="evidence" value="ECO:0007669"/>
    <property type="project" value="UniProtKB-KW"/>
</dbReference>
<dbReference type="EMBL" id="AP013540">
    <property type="protein sequence ID" value="BAQ94079.1"/>
    <property type="molecule type" value="Genomic_DNA"/>
</dbReference>
<feature type="domain" description="Tyr recombinase" evidence="9">
    <location>
        <begin position="157"/>
        <end position="322"/>
    </location>
</feature>
<evidence type="ECO:0000256" key="8">
    <source>
        <dbReference type="ARBA" id="ARBA00023195"/>
    </source>
</evidence>
<accession>A0A6S4P8E6</accession>
<dbReference type="PANTHER" id="PTHR30349">
    <property type="entry name" value="PHAGE INTEGRASE-RELATED"/>
    <property type="match status" value="1"/>
</dbReference>
<evidence type="ECO:0000259" key="9">
    <source>
        <dbReference type="PROSITE" id="PS51898"/>
    </source>
</evidence>
<dbReference type="GO" id="GO:0015074">
    <property type="term" value="P:DNA integration"/>
    <property type="evidence" value="ECO:0007669"/>
    <property type="project" value="UniProtKB-KW"/>
</dbReference>
<dbReference type="GO" id="GO:0016740">
    <property type="term" value="F:transferase activity"/>
    <property type="evidence" value="ECO:0007669"/>
    <property type="project" value="UniProtKB-KW"/>
</dbReference>
<dbReference type="Pfam" id="PF00589">
    <property type="entry name" value="Phage_integrase"/>
    <property type="match status" value="1"/>
</dbReference>
<keyword evidence="11" id="KW-1185">Reference proteome</keyword>
<dbReference type="GeneID" id="55412582"/>
<keyword evidence="6" id="KW-0238">DNA-binding</keyword>
<dbReference type="GO" id="GO:0006310">
    <property type="term" value="P:DNA recombination"/>
    <property type="evidence" value="ECO:0007669"/>
    <property type="project" value="UniProtKB-KW"/>
</dbReference>
<keyword evidence="3" id="KW-0808">Transferase</keyword>
<evidence type="ECO:0000256" key="3">
    <source>
        <dbReference type="ARBA" id="ARBA00022679"/>
    </source>
</evidence>
<evidence type="ECO:0000256" key="7">
    <source>
        <dbReference type="ARBA" id="ARBA00023172"/>
    </source>
</evidence>
<evidence type="ECO:0000313" key="10">
    <source>
        <dbReference type="EMBL" id="BAQ94079.1"/>
    </source>
</evidence>
<dbReference type="SUPFAM" id="SSF56349">
    <property type="entry name" value="DNA breaking-rejoining enzymes"/>
    <property type="match status" value="1"/>
</dbReference>
<evidence type="ECO:0000313" key="11">
    <source>
        <dbReference type="Proteomes" id="UP000505345"/>
    </source>
</evidence>
<dbReference type="GO" id="GO:0016787">
    <property type="term" value="F:hydrolase activity"/>
    <property type="evidence" value="ECO:0007669"/>
    <property type="project" value="UniProtKB-KW"/>
</dbReference>
<name>A0A6S4P8E6_9CAUD</name>
<protein>
    <recommendedName>
        <fullName evidence="2">Integrase</fullName>
    </recommendedName>
</protein>
<evidence type="ECO:0000256" key="6">
    <source>
        <dbReference type="ARBA" id="ARBA00023125"/>
    </source>
</evidence>
<proteinExistence type="inferred from homology"/>
<dbReference type="CDD" id="cd00796">
    <property type="entry name" value="INT_Rci_Hp1_C"/>
    <property type="match status" value="1"/>
</dbReference>
<keyword evidence="7" id="KW-0233">DNA recombination</keyword>
<dbReference type="PANTHER" id="PTHR30349:SF64">
    <property type="entry name" value="PROPHAGE INTEGRASE INTD-RELATED"/>
    <property type="match status" value="1"/>
</dbReference>
<reference evidence="10 11" key="1">
    <citation type="journal article" date="2013" name="PLoS Genet.">
        <title>Expanding the Marine Virosphere Using Metagenomics.</title>
        <authorList>
            <person name="Mizuno C.M."/>
            <person name="Rodriguez-Valera F."/>
            <person name="Kimes N.E."/>
            <person name="Ghai R."/>
        </authorList>
    </citation>
    <scope>NUCLEOTIDE SEQUENCE [LARGE SCALE GENOMIC DNA]</scope>
    <source>
        <strain evidence="10">UvMED-CGR-C62A-MedDCM-OCT-S28-C10</strain>
    </source>
</reference>
<dbReference type="GO" id="GO:0075713">
    <property type="term" value="P:establishment of integrated proviral latency"/>
    <property type="evidence" value="ECO:0007669"/>
    <property type="project" value="UniProtKB-KW"/>
</dbReference>
<dbReference type="InterPro" id="IPR050090">
    <property type="entry name" value="Tyrosine_recombinase_XerCD"/>
</dbReference>
<dbReference type="InterPro" id="IPR013762">
    <property type="entry name" value="Integrase-like_cat_sf"/>
</dbReference>
<evidence type="ECO:0000256" key="1">
    <source>
        <dbReference type="ARBA" id="ARBA00008857"/>
    </source>
</evidence>
<dbReference type="InterPro" id="IPR002104">
    <property type="entry name" value="Integrase_catalytic"/>
</dbReference>
<dbReference type="PROSITE" id="PS51898">
    <property type="entry name" value="TYR_RECOMBINASE"/>
    <property type="match status" value="1"/>
</dbReference>
<keyword evidence="8" id="KW-1160">Virus entry into host cell</keyword>
<dbReference type="GO" id="GO:0003677">
    <property type="term" value="F:DNA binding"/>
    <property type="evidence" value="ECO:0007669"/>
    <property type="project" value="UniProtKB-KW"/>
</dbReference>
<keyword evidence="4" id="KW-0378">Hydrolase</keyword>
<evidence type="ECO:0000256" key="5">
    <source>
        <dbReference type="ARBA" id="ARBA00022908"/>
    </source>
</evidence>
<dbReference type="Gene3D" id="1.10.150.130">
    <property type="match status" value="1"/>
</dbReference>
<comment type="similarity">
    <text evidence="1">Belongs to the 'phage' integrase family.</text>
</comment>